<dbReference type="EMBL" id="NFHN01000003">
    <property type="protein sequence ID" value="OUN50075.1"/>
    <property type="molecule type" value="Genomic_DNA"/>
</dbReference>
<evidence type="ECO:0000313" key="4">
    <source>
        <dbReference type="EMBL" id="OYS91991.1"/>
    </source>
</evidence>
<keyword evidence="1" id="KW-1133">Transmembrane helix</keyword>
<evidence type="ECO:0000313" key="6">
    <source>
        <dbReference type="Proteomes" id="UP000195868"/>
    </source>
</evidence>
<evidence type="ECO:0000313" key="2">
    <source>
        <dbReference type="EMBL" id="OTA92332.1"/>
    </source>
</evidence>
<keyword evidence="1" id="KW-0812">Transmembrane</keyword>
<gene>
    <name evidence="3" type="ORF">B5G22_01525</name>
    <name evidence="2" type="ORF">BHL83_02935</name>
    <name evidence="4" type="ORF">CBG15_10085</name>
</gene>
<dbReference type="Proteomes" id="UP000195868">
    <property type="component" value="Unassembled WGS sequence"/>
</dbReference>
<dbReference type="Proteomes" id="UP000194219">
    <property type="component" value="Unassembled WGS sequence"/>
</dbReference>
<comment type="caution">
    <text evidence="3">The sequence shown here is derived from an EMBL/GenBank/DDBJ whole genome shotgun (WGS) entry which is preliminary data.</text>
</comment>
<feature type="transmembrane region" description="Helical" evidence="1">
    <location>
        <begin position="66"/>
        <end position="85"/>
    </location>
</feature>
<feature type="transmembrane region" description="Helical" evidence="1">
    <location>
        <begin position="90"/>
        <end position="110"/>
    </location>
</feature>
<protein>
    <submittedName>
        <fullName evidence="3">Uncharacterized protein</fullName>
    </submittedName>
</protein>
<reference evidence="4 7" key="3">
    <citation type="submission" date="2017-05" db="EMBL/GenBank/DDBJ databases">
        <authorList>
            <person name="Lin X.B."/>
            <person name="Stothard P."/>
            <person name="Tasseva G."/>
            <person name="Walter J."/>
        </authorList>
    </citation>
    <scope>NUCLEOTIDE SEQUENCE [LARGE SCALE GENOMIC DNA]</scope>
    <source>
        <strain evidence="4 7">105n</strain>
    </source>
</reference>
<proteinExistence type="predicted"/>
<evidence type="ECO:0000313" key="3">
    <source>
        <dbReference type="EMBL" id="OUN50075.1"/>
    </source>
</evidence>
<dbReference type="EMBL" id="NGPX01000090">
    <property type="protein sequence ID" value="OYS91991.1"/>
    <property type="molecule type" value="Genomic_DNA"/>
</dbReference>
<evidence type="ECO:0000256" key="1">
    <source>
        <dbReference type="SAM" id="Phobius"/>
    </source>
</evidence>
<evidence type="ECO:0000313" key="7">
    <source>
        <dbReference type="Proteomes" id="UP000216681"/>
    </source>
</evidence>
<reference evidence="3" key="5">
    <citation type="journal article" date="2018" name="BMC Genomics">
        <title>Whole genome sequencing and function prediction of 133 gut anaerobes isolated from chicken caecum in pure cultures.</title>
        <authorList>
            <person name="Medvecky M."/>
            <person name="Cejkova D."/>
            <person name="Polansky O."/>
            <person name="Karasova D."/>
            <person name="Kubasova T."/>
            <person name="Cizek A."/>
            <person name="Rychlik I."/>
        </authorList>
    </citation>
    <scope>NUCLEOTIDE SEQUENCE</scope>
    <source>
        <strain evidence="3">An71</strain>
    </source>
</reference>
<accession>A0A143Q1H6</accession>
<reference evidence="6" key="2">
    <citation type="submission" date="2017-04" db="EMBL/GenBank/DDBJ databases">
        <title>Function of individual gut microbiota members based on whole genome sequencing of pure cultures obtained from chicken caecum.</title>
        <authorList>
            <person name="Medvecky M."/>
            <person name="Cejkova D."/>
            <person name="Polansky O."/>
            <person name="Karasova D."/>
            <person name="Kubasova T."/>
            <person name="Cizek A."/>
            <person name="Rychlik I."/>
        </authorList>
    </citation>
    <scope>NUCLEOTIDE SEQUENCE [LARGE SCALE GENOMIC DNA]</scope>
    <source>
        <strain evidence="6">An71</strain>
    </source>
</reference>
<organism evidence="3 6">
    <name type="scientific">Limosilactobacillus reuteri</name>
    <name type="common">Lactobacillus reuteri</name>
    <dbReference type="NCBI Taxonomy" id="1598"/>
    <lineage>
        <taxon>Bacteria</taxon>
        <taxon>Bacillati</taxon>
        <taxon>Bacillota</taxon>
        <taxon>Bacilli</taxon>
        <taxon>Lactobacillales</taxon>
        <taxon>Lactobacillaceae</taxon>
        <taxon>Limosilactobacillus</taxon>
    </lineage>
</organism>
<evidence type="ECO:0000313" key="5">
    <source>
        <dbReference type="Proteomes" id="UP000194219"/>
    </source>
</evidence>
<reference evidence="2 5" key="1">
    <citation type="submission" date="2016-09" db="EMBL/GenBank/DDBJ databases">
        <title>Lactobacillus reuteri KLR3006, genome sequencing and assembly.</title>
        <authorList>
            <person name="Lee J.-Y."/>
            <person name="Kim E.B."/>
            <person name="Choi Y.-J."/>
        </authorList>
    </citation>
    <scope>NUCLEOTIDE SEQUENCE [LARGE SCALE GENOMIC DNA]</scope>
    <source>
        <strain evidence="2 5">KLR3006</strain>
    </source>
</reference>
<reference evidence="4 7" key="4">
    <citation type="submission" date="2017-09" db="EMBL/GenBank/DDBJ databases">
        <title>Tripartite evolution among Lactobacillus johnsonii, Lactobacillus taiwanensis, Lactobacillus reuteri and their rodent host.</title>
        <authorList>
            <person name="Wang T."/>
            <person name="Knowles S."/>
            <person name="Cheng C."/>
        </authorList>
    </citation>
    <scope>NUCLEOTIDE SEQUENCE [LARGE SCALE GENOMIC DNA]</scope>
    <source>
        <strain evidence="4 7">105n</strain>
    </source>
</reference>
<name>A0A143Q1H6_LIMRT</name>
<dbReference type="AlphaFoldDB" id="A0A143Q1H6"/>
<feature type="transmembrane region" description="Helical" evidence="1">
    <location>
        <begin position="41"/>
        <end position="60"/>
    </location>
</feature>
<sequence length="113" mass="13545">MLNLYNRTIGRIDKGYIFSHYLSVYFVIFILYNFTDKKDGIFCLILCVLALFYPFATFGWDYLFQNFNSNVFFFTGFTFILWIFWKISKFFFLLAFAPLIAIVVLFFIYLSGK</sequence>
<dbReference type="Proteomes" id="UP000216681">
    <property type="component" value="Unassembled WGS sequence"/>
</dbReference>
<keyword evidence="1" id="KW-0472">Membrane</keyword>
<dbReference type="EMBL" id="MIMV01000033">
    <property type="protein sequence ID" value="OTA92332.1"/>
    <property type="molecule type" value="Genomic_DNA"/>
</dbReference>
<feature type="transmembrane region" description="Helical" evidence="1">
    <location>
        <begin position="15"/>
        <end position="34"/>
    </location>
</feature>